<evidence type="ECO:0000313" key="1">
    <source>
        <dbReference type="EMBL" id="MBR0660487.1"/>
    </source>
</evidence>
<gene>
    <name evidence="2" type="ORF">GWK15_14985</name>
    <name evidence="1" type="ORF">GXW75_14605</name>
</gene>
<evidence type="ECO:0000313" key="3">
    <source>
        <dbReference type="Proteomes" id="UP000746741"/>
    </source>
</evidence>
<dbReference type="Proteomes" id="UP000746741">
    <property type="component" value="Unassembled WGS sequence"/>
</dbReference>
<dbReference type="AlphaFoldDB" id="A0A9X9WJH7"/>
<proteinExistence type="predicted"/>
<accession>A0A9X9WJH7</accession>
<name>A0A9X9WJH7_9PROT</name>
<dbReference type="EMBL" id="JAAEDK010000031">
    <property type="protein sequence ID" value="MBR0660487.1"/>
    <property type="molecule type" value="Genomic_DNA"/>
</dbReference>
<reference evidence="1" key="3">
    <citation type="journal article" date="2021" name="Syst. Appl. Microbiol.">
        <title>Roseomonas hellenica sp. nov., isolated from roots of wild-growing Alkanna tinctoria.</title>
        <authorList>
            <person name="Rat A."/>
            <person name="Naranjo H.D."/>
            <person name="Lebbe L."/>
            <person name="Cnockaert M."/>
            <person name="Krigas N."/>
            <person name="Grigoriadou K."/>
            <person name="Maloupa E."/>
            <person name="Willems A."/>
        </authorList>
    </citation>
    <scope>NUCLEOTIDE SEQUENCE</scope>
    <source>
        <strain evidence="1">LMG 31161</strain>
    </source>
</reference>
<dbReference type="GO" id="GO:0003676">
    <property type="term" value="F:nucleic acid binding"/>
    <property type="evidence" value="ECO:0007669"/>
    <property type="project" value="InterPro"/>
</dbReference>
<reference evidence="1" key="1">
    <citation type="submission" date="2020-01" db="EMBL/GenBank/DDBJ databases">
        <authorList>
            <person name="Rat A."/>
        </authorList>
    </citation>
    <scope>NUCLEOTIDE SEQUENCE</scope>
    <source>
        <strain evidence="1">LMG 31161</strain>
    </source>
</reference>
<comment type="caution">
    <text evidence="1">The sequence shown here is derived from an EMBL/GenBank/DDBJ whole genome shotgun (WGS) entry which is preliminary data.</text>
</comment>
<protein>
    <recommendedName>
        <fullName evidence="5">DUF91 domain-containing protein</fullName>
    </recommendedName>
</protein>
<evidence type="ECO:0008006" key="5">
    <source>
        <dbReference type="Google" id="ProtNLM"/>
    </source>
</evidence>
<dbReference type="Gene3D" id="3.40.1350.10">
    <property type="match status" value="1"/>
</dbReference>
<dbReference type="Proteomes" id="UP001138708">
    <property type="component" value="Unassembled WGS sequence"/>
</dbReference>
<organism evidence="1 4">
    <name type="scientific">Neoroseomonas oryzicola</name>
    <dbReference type="NCBI Taxonomy" id="535904"/>
    <lineage>
        <taxon>Bacteria</taxon>
        <taxon>Pseudomonadati</taxon>
        <taxon>Pseudomonadota</taxon>
        <taxon>Alphaproteobacteria</taxon>
        <taxon>Acetobacterales</taxon>
        <taxon>Acetobacteraceae</taxon>
        <taxon>Neoroseomonas</taxon>
    </lineage>
</organism>
<reference evidence="2 3" key="2">
    <citation type="submission" date="2020-02" db="EMBL/GenBank/DDBJ databases">
        <authorList>
            <person name="Sun Q."/>
            <person name="Inoue M."/>
        </authorList>
    </citation>
    <scope>NUCLEOTIDE SEQUENCE [LARGE SCALE GENOMIC DNA]</scope>
    <source>
        <strain evidence="2 3">KCTC 22478</strain>
    </source>
</reference>
<evidence type="ECO:0000313" key="4">
    <source>
        <dbReference type="Proteomes" id="UP001138708"/>
    </source>
</evidence>
<dbReference type="EMBL" id="JAAVUP010000004">
    <property type="protein sequence ID" value="NKE18255.1"/>
    <property type="molecule type" value="Genomic_DNA"/>
</dbReference>
<dbReference type="RefSeq" id="WP_168042166.1">
    <property type="nucleotide sequence ID" value="NZ_JAAEDK010000031.1"/>
</dbReference>
<keyword evidence="3" id="KW-1185">Reference proteome</keyword>
<dbReference type="InterPro" id="IPR011856">
    <property type="entry name" value="tRNA_endonuc-like_dom_sf"/>
</dbReference>
<evidence type="ECO:0000313" key="2">
    <source>
        <dbReference type="EMBL" id="NKE18255.1"/>
    </source>
</evidence>
<sequence length="395" mass="43098">MIYEFDNEQNPKGHRLHRFQISRGVCQPPGGGGQSPEAWLQDRLFENPDLLLAGDVDPLFHEFRPLAKELLLDGGTRAIDLFGISPLGGVVLVEVKLGRNSEARREIVAQALEYAGALRRLGYDGLERQLLGQRSGVLTPSGPATIYEAVGAPAGIDPAAFAEAVDHNLHLGRVLLILALDTVPPSLRLLVDDLRALPGLPFEIGIVEIGCYRGDVPGRFFMTPRLMHRMKSVERNIVRIDEARSVIVTEATSDAGRRTLTEEDFFRELAQVDPSLPERLRTCLAELEQLGVWTDCRSMLAVRGPTREGQAVALAYVERNGSVTISPARPALIDAGLGDKLKAYLMSVAGAIGGQAMIDENPWNWKVKVNGRNPRVSDLVAVSQPWASAIAALLE</sequence>